<sequence>MFNKRIDTNAPIHELISARWSGRAYDPNRMLSRQQIISLLEAARWAPSCYGYQPWRYIVCDKVTNEASWSKALKCLAEGNQKWAKHAPLLLLACADSKNRNNDENRWGVYDTGSASENLCLQATALGLMAHQMGGFSVENSINYFNIPKRFTPMAMISIGYQLAENEISETMKEREYSDRVRNSLGMNFFEGAWAEPILLSN</sequence>
<comment type="similarity">
    <text evidence="1">Belongs to the nitroreductase family.</text>
</comment>
<dbReference type="EMBL" id="UINC01021946">
    <property type="protein sequence ID" value="SVA90567.1"/>
    <property type="molecule type" value="Genomic_DNA"/>
</dbReference>
<dbReference type="PANTHER" id="PTHR43673:SF10">
    <property type="entry name" value="NADH DEHYDROGENASE_NAD(P)H NITROREDUCTASE XCC3605-RELATED"/>
    <property type="match status" value="1"/>
</dbReference>
<proteinExistence type="inferred from homology"/>
<accession>A0A381ZPB4</accession>
<dbReference type="InterPro" id="IPR029479">
    <property type="entry name" value="Nitroreductase"/>
</dbReference>
<feature type="domain" description="Nitroreductase" evidence="3">
    <location>
        <begin position="16"/>
        <end position="161"/>
    </location>
</feature>
<dbReference type="SUPFAM" id="SSF55469">
    <property type="entry name" value="FMN-dependent nitroreductase-like"/>
    <property type="match status" value="1"/>
</dbReference>
<protein>
    <recommendedName>
        <fullName evidence="3">Nitroreductase domain-containing protein</fullName>
    </recommendedName>
</protein>
<evidence type="ECO:0000256" key="1">
    <source>
        <dbReference type="ARBA" id="ARBA00007118"/>
    </source>
</evidence>
<evidence type="ECO:0000256" key="2">
    <source>
        <dbReference type="ARBA" id="ARBA00023002"/>
    </source>
</evidence>
<dbReference type="CDD" id="cd02138">
    <property type="entry name" value="TdsD-like"/>
    <property type="match status" value="1"/>
</dbReference>
<dbReference type="Gene3D" id="3.40.109.10">
    <property type="entry name" value="NADH Oxidase"/>
    <property type="match status" value="1"/>
</dbReference>
<reference evidence="4" key="1">
    <citation type="submission" date="2018-05" db="EMBL/GenBank/DDBJ databases">
        <authorList>
            <person name="Lanie J.A."/>
            <person name="Ng W.-L."/>
            <person name="Kazmierczak K.M."/>
            <person name="Andrzejewski T.M."/>
            <person name="Davidsen T.M."/>
            <person name="Wayne K.J."/>
            <person name="Tettelin H."/>
            <person name="Glass J.I."/>
            <person name="Rusch D."/>
            <person name="Podicherti R."/>
            <person name="Tsui H.-C.T."/>
            <person name="Winkler M.E."/>
        </authorList>
    </citation>
    <scope>NUCLEOTIDE SEQUENCE</scope>
</reference>
<dbReference type="AlphaFoldDB" id="A0A381ZPB4"/>
<dbReference type="Pfam" id="PF00881">
    <property type="entry name" value="Nitroreductase"/>
    <property type="match status" value="1"/>
</dbReference>
<keyword evidence="2" id="KW-0560">Oxidoreductase</keyword>
<dbReference type="PANTHER" id="PTHR43673">
    <property type="entry name" value="NAD(P)H NITROREDUCTASE YDGI-RELATED"/>
    <property type="match status" value="1"/>
</dbReference>
<gene>
    <name evidence="4" type="ORF">METZ01_LOCUS143421</name>
</gene>
<name>A0A381ZPB4_9ZZZZ</name>
<evidence type="ECO:0000313" key="4">
    <source>
        <dbReference type="EMBL" id="SVA90567.1"/>
    </source>
</evidence>
<evidence type="ECO:0000259" key="3">
    <source>
        <dbReference type="Pfam" id="PF00881"/>
    </source>
</evidence>
<dbReference type="InterPro" id="IPR000415">
    <property type="entry name" value="Nitroreductase-like"/>
</dbReference>
<organism evidence="4">
    <name type="scientific">marine metagenome</name>
    <dbReference type="NCBI Taxonomy" id="408172"/>
    <lineage>
        <taxon>unclassified sequences</taxon>
        <taxon>metagenomes</taxon>
        <taxon>ecological metagenomes</taxon>
    </lineage>
</organism>
<dbReference type="GO" id="GO:0016491">
    <property type="term" value="F:oxidoreductase activity"/>
    <property type="evidence" value="ECO:0007669"/>
    <property type="project" value="UniProtKB-KW"/>
</dbReference>